<feature type="domain" description="ATPase of the ABC class N-terminal" evidence="3">
    <location>
        <begin position="5"/>
        <end position="165"/>
    </location>
</feature>
<reference evidence="5 6" key="1">
    <citation type="submission" date="2024-04" db="EMBL/GenBank/DDBJ databases">
        <title>Defined microbial consortia suppress multidrug-resistant proinflammatory Enterobacteriaceae via ecological control.</title>
        <authorList>
            <person name="Furuichi M."/>
            <person name="Kawaguchi T."/>
            <person name="Pust M."/>
            <person name="Yasuma K."/>
            <person name="Plichta D."/>
            <person name="Hasegawa N."/>
            <person name="Ohya T."/>
            <person name="Bhattarai S."/>
            <person name="Sasajima S."/>
            <person name="Aoto Y."/>
            <person name="Tuganbaev T."/>
            <person name="Yaginuma M."/>
            <person name="Ueda M."/>
            <person name="Okahashi N."/>
            <person name="Amafuji K."/>
            <person name="Kiridooshi Y."/>
            <person name="Sugita K."/>
            <person name="Strazar M."/>
            <person name="Skelly A."/>
            <person name="Suda W."/>
            <person name="Hattori M."/>
            <person name="Nakamoto N."/>
            <person name="Caballero S."/>
            <person name="Norman J."/>
            <person name="Olle B."/>
            <person name="Tanoue T."/>
            <person name="Arita M."/>
            <person name="Bucci V."/>
            <person name="Atarashi K."/>
            <person name="Xavier R."/>
            <person name="Honda K."/>
        </authorList>
    </citation>
    <scope>NUCLEOTIDE SEQUENCE [LARGE SCALE GENOMIC DNA]</scope>
    <source>
        <strain evidence="6">k04-0078-D8-1</strain>
    </source>
</reference>
<dbReference type="EMBL" id="BAABYW010000001">
    <property type="protein sequence ID" value="GAA6406103.1"/>
    <property type="molecule type" value="Genomic_DNA"/>
</dbReference>
<name>A0ABQ0B3W5_9FIRM</name>
<feature type="domain" description="MRB1590-like C-terminal" evidence="4">
    <location>
        <begin position="483"/>
        <end position="580"/>
    </location>
</feature>
<feature type="region of interest" description="Disordered" evidence="1">
    <location>
        <begin position="453"/>
        <end position="483"/>
    </location>
</feature>
<proteinExistence type="predicted"/>
<dbReference type="PANTHER" id="PTHR38149:SF1">
    <property type="entry name" value="ATPASE"/>
    <property type="match status" value="1"/>
</dbReference>
<keyword evidence="6" id="KW-1185">Reference proteome</keyword>
<dbReference type="Proteomes" id="UP001600943">
    <property type="component" value="Unassembled WGS sequence"/>
</dbReference>
<gene>
    <name evidence="5" type="ORF">K040078D81_02200</name>
</gene>
<dbReference type="InterPro" id="IPR049069">
    <property type="entry name" value="MRB1590-like_C"/>
</dbReference>
<dbReference type="InterPro" id="IPR019195">
    <property type="entry name" value="ABC_ATPase_put"/>
</dbReference>
<evidence type="ECO:0000313" key="6">
    <source>
        <dbReference type="Proteomes" id="UP001600943"/>
    </source>
</evidence>
<comment type="caution">
    <text evidence="5">The sequence shown here is derived from an EMBL/GenBank/DDBJ whole genome shotgun (WGS) entry which is preliminary data.</text>
</comment>
<dbReference type="PANTHER" id="PTHR38149">
    <property type="entry name" value="ATPASE"/>
    <property type="match status" value="1"/>
</dbReference>
<dbReference type="InterPro" id="IPR046834">
    <property type="entry name" value="ABC_ATPase_C"/>
</dbReference>
<evidence type="ECO:0000259" key="3">
    <source>
        <dbReference type="Pfam" id="PF20446"/>
    </source>
</evidence>
<dbReference type="InterPro" id="IPR027417">
    <property type="entry name" value="P-loop_NTPase"/>
</dbReference>
<sequence>MRSSSDLKTMLASIHRKSYPAYKDLRGVYAFGDYTLSIDHVQGDPFAAPSSLSIRIPLLTAGFPSQYYEEKHTRIALQDYLNRQFEQQVYHFSFKAKGSGKSGLISVSRCGQEILDRTACEITDRDLTARFTVGFPANGRTINAPELEKILFEFLPVCVRKSFLYKNQNAKAVENVFFLAEDQQFIREELKKRNLAAFVADSAILPRQSGVSDKPLSDCVPFSSPDSMRTELHLPHKGKITGMGIPVGITLIVGGGYHGKSTLLNALESGVYNHIAGDGREYVIADDTAVKLRSEDGRFVKDVDISMFINDLPNKKDTHCFSTPDASGSTSQAAAIVESMEAGSHLFFIDEDTSATNFMVRDTFMQHVISRHKEPITPFLERARDLYTKTGISTILVAGSSGAFFHIADIIIQMDCYRPVDITESVKKLCKDFPLPPADTPAFVLPESRRIMTTPDFRDSSPRHRGRGPKDGGNGAREERSLKTKTHDRYTFSIGKESVDLRYVEQLTDYEQTAALAAILRYACENLIDGKRTLDQIVRLLLHQLETKGLSVVCGTSYTPCGLAMPRPQEIYACFNRFRRQ</sequence>
<dbReference type="Pfam" id="PF09818">
    <property type="entry name" value="ABC_ATPase"/>
    <property type="match status" value="1"/>
</dbReference>
<protein>
    <submittedName>
        <fullName evidence="5">ABC-ATPase domain-containing protein</fullName>
    </submittedName>
</protein>
<dbReference type="Pfam" id="PF21117">
    <property type="entry name" value="MRB1590_C"/>
    <property type="match status" value="1"/>
</dbReference>
<evidence type="ECO:0000313" key="5">
    <source>
        <dbReference type="EMBL" id="GAA6406103.1"/>
    </source>
</evidence>
<organism evidence="5 6">
    <name type="scientific">Blautia hominis</name>
    <dbReference type="NCBI Taxonomy" id="2025493"/>
    <lineage>
        <taxon>Bacteria</taxon>
        <taxon>Bacillati</taxon>
        <taxon>Bacillota</taxon>
        <taxon>Clostridia</taxon>
        <taxon>Lachnospirales</taxon>
        <taxon>Lachnospiraceae</taxon>
        <taxon>Blautia</taxon>
    </lineage>
</organism>
<accession>A0ABQ0B3W5</accession>
<dbReference type="RefSeq" id="WP_390403089.1">
    <property type="nucleotide sequence ID" value="NZ_BAABYW010000001.1"/>
</dbReference>
<dbReference type="Pfam" id="PF20446">
    <property type="entry name" value="ABC_N"/>
    <property type="match status" value="1"/>
</dbReference>
<feature type="domain" description="ATPase of the ABC class C-terminal" evidence="2">
    <location>
        <begin position="171"/>
        <end position="434"/>
    </location>
</feature>
<evidence type="ECO:0000259" key="4">
    <source>
        <dbReference type="Pfam" id="PF21117"/>
    </source>
</evidence>
<dbReference type="InterPro" id="IPR046833">
    <property type="entry name" value="ABC_N"/>
</dbReference>
<dbReference type="SUPFAM" id="SSF52540">
    <property type="entry name" value="P-loop containing nucleoside triphosphate hydrolases"/>
    <property type="match status" value="1"/>
</dbReference>
<evidence type="ECO:0000259" key="2">
    <source>
        <dbReference type="Pfam" id="PF09818"/>
    </source>
</evidence>
<evidence type="ECO:0000256" key="1">
    <source>
        <dbReference type="SAM" id="MobiDB-lite"/>
    </source>
</evidence>